<keyword evidence="9" id="KW-1185">Reference proteome</keyword>
<dbReference type="InterPro" id="IPR004839">
    <property type="entry name" value="Aminotransferase_I/II_large"/>
</dbReference>
<evidence type="ECO:0000259" key="7">
    <source>
        <dbReference type="Pfam" id="PF00155"/>
    </source>
</evidence>
<feature type="region of interest" description="Disordered" evidence="6">
    <location>
        <begin position="1"/>
        <end position="23"/>
    </location>
</feature>
<dbReference type="PANTHER" id="PTHR43807">
    <property type="entry name" value="FI04487P"/>
    <property type="match status" value="1"/>
</dbReference>
<dbReference type="Gene3D" id="3.40.640.10">
    <property type="entry name" value="Type I PLP-dependent aspartate aminotransferase-like (Major domain)"/>
    <property type="match status" value="1"/>
</dbReference>
<dbReference type="InterPro" id="IPR004838">
    <property type="entry name" value="NHTrfase_class1_PyrdxlP-BS"/>
</dbReference>
<dbReference type="RefSeq" id="WP_167981770.1">
    <property type="nucleotide sequence ID" value="NZ_JAATEJ010000003.1"/>
</dbReference>
<dbReference type="PROSITE" id="PS00105">
    <property type="entry name" value="AA_TRANSFER_CLASS_1"/>
    <property type="match status" value="1"/>
</dbReference>
<dbReference type="EMBL" id="JAATEJ010000003">
    <property type="protein sequence ID" value="NJP42900.1"/>
    <property type="molecule type" value="Genomic_DNA"/>
</dbReference>
<comment type="cofactor">
    <cofactor evidence="1 5">
        <name>pyridoxal 5'-phosphate</name>
        <dbReference type="ChEBI" id="CHEBI:597326"/>
    </cofactor>
</comment>
<dbReference type="CDD" id="cd00609">
    <property type="entry name" value="AAT_like"/>
    <property type="match status" value="1"/>
</dbReference>
<sequence length="415" mass="42956">MSTAMSATSTATSAATTATGATSAMSTAAPAAPAAESVFVRIPAAAARHGAINLAQGVFDHGPAPALLDALGSLGGGPEHQYSPSSGHPALRAALAAHTTRWAGVACDPDTEVTVTAGATEALYCTLFALLGPGDEAILVEPAYESYAPVVAATGATVRRVRPPGPRAGIEPALLAAAVTPATRVIVVNSPWNPLGRSFDPAEWQAVADLAARHGLTVVSDETYEHLTLDGTPHPGVLSLVEDPERRVKVSSISKTLAATGWRVGWAVAGPELTRRIRAVHQFLTFCPATPLQLAAAHVLDSPGFPELVAARSAELARVVGDFCRRLTAAGLPAPVPESGFYVVCDVGEDAEAWCERAITEGGVAALPLTAFYAGPGGDARTRVRFALCKREDTLREAAARLERHLARTGRRPAN</sequence>
<reference evidence="8 9" key="1">
    <citation type="submission" date="2020-03" db="EMBL/GenBank/DDBJ databases">
        <title>WGS of actinomycetes isolated from Thailand.</title>
        <authorList>
            <person name="Thawai C."/>
        </authorList>
    </citation>
    <scope>NUCLEOTIDE SEQUENCE [LARGE SCALE GENOMIC DNA]</scope>
    <source>
        <strain evidence="8 9">PRB2-1</strain>
    </source>
</reference>
<evidence type="ECO:0000313" key="8">
    <source>
        <dbReference type="EMBL" id="NJP42900.1"/>
    </source>
</evidence>
<evidence type="ECO:0000256" key="2">
    <source>
        <dbReference type="ARBA" id="ARBA00022576"/>
    </source>
</evidence>
<evidence type="ECO:0000256" key="3">
    <source>
        <dbReference type="ARBA" id="ARBA00022679"/>
    </source>
</evidence>
<evidence type="ECO:0000256" key="4">
    <source>
        <dbReference type="ARBA" id="ARBA00022898"/>
    </source>
</evidence>
<keyword evidence="3 5" id="KW-0808">Transferase</keyword>
<dbReference type="EC" id="2.6.1.-" evidence="5"/>
<comment type="similarity">
    <text evidence="5">Belongs to the class-I pyridoxal-phosphate-dependent aminotransferase family.</text>
</comment>
<evidence type="ECO:0000313" key="9">
    <source>
        <dbReference type="Proteomes" id="UP000734511"/>
    </source>
</evidence>
<name>A0ABX0ZIL4_9ACTN</name>
<gene>
    <name evidence="8" type="ORF">HCN08_05675</name>
</gene>
<dbReference type="Proteomes" id="UP000734511">
    <property type="component" value="Unassembled WGS sequence"/>
</dbReference>
<dbReference type="Gene3D" id="3.90.1150.10">
    <property type="entry name" value="Aspartate Aminotransferase, domain 1"/>
    <property type="match status" value="1"/>
</dbReference>
<protein>
    <recommendedName>
        <fullName evidence="5">Aminotransferase</fullName>
        <ecNumber evidence="5">2.6.1.-</ecNumber>
    </recommendedName>
</protein>
<keyword evidence="4" id="KW-0663">Pyridoxal phosphate</keyword>
<evidence type="ECO:0000256" key="1">
    <source>
        <dbReference type="ARBA" id="ARBA00001933"/>
    </source>
</evidence>
<dbReference type="GO" id="GO:0008483">
    <property type="term" value="F:transaminase activity"/>
    <property type="evidence" value="ECO:0007669"/>
    <property type="project" value="UniProtKB-KW"/>
</dbReference>
<dbReference type="SUPFAM" id="SSF53383">
    <property type="entry name" value="PLP-dependent transferases"/>
    <property type="match status" value="1"/>
</dbReference>
<keyword evidence="2 5" id="KW-0032">Aminotransferase</keyword>
<comment type="caution">
    <text evidence="8">The sequence shown here is derived from an EMBL/GenBank/DDBJ whole genome shotgun (WGS) entry which is preliminary data.</text>
</comment>
<dbReference type="InterPro" id="IPR051326">
    <property type="entry name" value="Kynurenine-oxoglutarate_AT"/>
</dbReference>
<accession>A0ABX0ZIL4</accession>
<feature type="domain" description="Aminotransferase class I/classII large" evidence="7">
    <location>
        <begin position="52"/>
        <end position="402"/>
    </location>
</feature>
<dbReference type="PANTHER" id="PTHR43807:SF20">
    <property type="entry name" value="FI04487P"/>
    <property type="match status" value="1"/>
</dbReference>
<evidence type="ECO:0000256" key="5">
    <source>
        <dbReference type="RuleBase" id="RU000481"/>
    </source>
</evidence>
<proteinExistence type="inferred from homology"/>
<dbReference type="InterPro" id="IPR015424">
    <property type="entry name" value="PyrdxlP-dep_Trfase"/>
</dbReference>
<dbReference type="InterPro" id="IPR015421">
    <property type="entry name" value="PyrdxlP-dep_Trfase_major"/>
</dbReference>
<dbReference type="Pfam" id="PF00155">
    <property type="entry name" value="Aminotran_1_2"/>
    <property type="match status" value="1"/>
</dbReference>
<dbReference type="InterPro" id="IPR015422">
    <property type="entry name" value="PyrdxlP-dep_Trfase_small"/>
</dbReference>
<evidence type="ECO:0000256" key="6">
    <source>
        <dbReference type="SAM" id="MobiDB-lite"/>
    </source>
</evidence>
<organism evidence="8 9">
    <name type="scientific">Actinacidiphila epipremni</name>
    <dbReference type="NCBI Taxonomy" id="2053013"/>
    <lineage>
        <taxon>Bacteria</taxon>
        <taxon>Bacillati</taxon>
        <taxon>Actinomycetota</taxon>
        <taxon>Actinomycetes</taxon>
        <taxon>Kitasatosporales</taxon>
        <taxon>Streptomycetaceae</taxon>
        <taxon>Actinacidiphila</taxon>
    </lineage>
</organism>